<dbReference type="InterPro" id="IPR032466">
    <property type="entry name" value="Metal_Hydrolase"/>
</dbReference>
<dbReference type="AlphaFoldDB" id="A0AA35RJU0"/>
<feature type="domain" description="Amidohydrolase-related" evidence="1">
    <location>
        <begin position="11"/>
        <end position="312"/>
    </location>
</feature>
<dbReference type="EMBL" id="CASHTH010001220">
    <property type="protein sequence ID" value="CAI8012830.1"/>
    <property type="molecule type" value="Genomic_DNA"/>
</dbReference>
<dbReference type="SUPFAM" id="SSF51556">
    <property type="entry name" value="Metallo-dependent hydrolases"/>
    <property type="match status" value="1"/>
</dbReference>
<evidence type="ECO:0000313" key="3">
    <source>
        <dbReference type="Proteomes" id="UP001174909"/>
    </source>
</evidence>
<dbReference type="GO" id="GO:0016787">
    <property type="term" value="F:hydrolase activity"/>
    <property type="evidence" value="ECO:0007669"/>
    <property type="project" value="InterPro"/>
</dbReference>
<evidence type="ECO:0000259" key="1">
    <source>
        <dbReference type="Pfam" id="PF04909"/>
    </source>
</evidence>
<protein>
    <recommendedName>
        <fullName evidence="1">Amidohydrolase-related domain-containing protein</fullName>
    </recommendedName>
</protein>
<comment type="caution">
    <text evidence="2">The sequence shown here is derived from an EMBL/GenBank/DDBJ whole genome shotgun (WGS) entry which is preliminary data.</text>
</comment>
<reference evidence="2" key="1">
    <citation type="submission" date="2023-03" db="EMBL/GenBank/DDBJ databases">
        <authorList>
            <person name="Steffen K."/>
            <person name="Cardenas P."/>
        </authorList>
    </citation>
    <scope>NUCLEOTIDE SEQUENCE</scope>
</reference>
<name>A0AA35RJU0_GEOBA</name>
<dbReference type="Proteomes" id="UP001174909">
    <property type="component" value="Unassembled WGS sequence"/>
</dbReference>
<gene>
    <name evidence="2" type="ORF">GBAR_LOCUS8194</name>
</gene>
<dbReference type="InterPro" id="IPR006680">
    <property type="entry name" value="Amidohydro-rel"/>
</dbReference>
<evidence type="ECO:0000313" key="2">
    <source>
        <dbReference type="EMBL" id="CAI8012830.1"/>
    </source>
</evidence>
<sequence length="312" mass="35859">MASFVPDKVFDCHAHLWRGDAYAAPLPPGFPADMNSDDYLRLTGEVFPNRTLGAWFLPKPVVKRRDQALRVSEWVGESLAGKPTCRGAFLVKPEDDPEWVREHARRLGLRGLKCYHTFSLRKPTLNAEIPEYLPEAVMQVAHEEGWYVTLHMVKDRAVADPGNQHWIRTYCERYPDMKLILAHSARGFQPSHNFEGLPKLADLPNLYFDSSANCEPMAHVAIMRIFGHDRFMFGTDFGAASHSHGRHCSVADTFFWVYDDAPVWEERHTTIKPVSIVLEHLRSVKWACWAERLTDRQIEDVFWGNAARLFEL</sequence>
<organism evidence="2 3">
    <name type="scientific">Geodia barretti</name>
    <name type="common">Barrett's horny sponge</name>
    <dbReference type="NCBI Taxonomy" id="519541"/>
    <lineage>
        <taxon>Eukaryota</taxon>
        <taxon>Metazoa</taxon>
        <taxon>Porifera</taxon>
        <taxon>Demospongiae</taxon>
        <taxon>Heteroscleromorpha</taxon>
        <taxon>Tetractinellida</taxon>
        <taxon>Astrophorina</taxon>
        <taxon>Geodiidae</taxon>
        <taxon>Geodia</taxon>
    </lineage>
</organism>
<proteinExistence type="predicted"/>
<keyword evidence="3" id="KW-1185">Reference proteome</keyword>
<accession>A0AA35RJU0</accession>
<dbReference type="Pfam" id="PF04909">
    <property type="entry name" value="Amidohydro_2"/>
    <property type="match status" value="1"/>
</dbReference>
<dbReference type="Gene3D" id="3.20.20.140">
    <property type="entry name" value="Metal-dependent hydrolases"/>
    <property type="match status" value="1"/>
</dbReference>